<sequence>MGFISNEAIATRSPWPHSDSATCPVTRDLPLPFAPPHSVTSPGRNCSSSAVLRQGIRACLARMGLRMRSISSWTHADAGRTFCCASVSCS</sequence>
<gene>
    <name evidence="1" type="ORF">RCOM_2056950</name>
</gene>
<protein>
    <submittedName>
        <fullName evidence="1">Uncharacterized protein</fullName>
    </submittedName>
</protein>
<name>B9TMV3_RICCO</name>
<dbReference type="EMBL" id="EQ990299">
    <property type="protein sequence ID" value="EEF22812.1"/>
    <property type="molecule type" value="Genomic_DNA"/>
</dbReference>
<organism evidence="1 2">
    <name type="scientific">Ricinus communis</name>
    <name type="common">Castor bean</name>
    <dbReference type="NCBI Taxonomy" id="3988"/>
    <lineage>
        <taxon>Eukaryota</taxon>
        <taxon>Viridiplantae</taxon>
        <taxon>Streptophyta</taxon>
        <taxon>Embryophyta</taxon>
        <taxon>Tracheophyta</taxon>
        <taxon>Spermatophyta</taxon>
        <taxon>Magnoliopsida</taxon>
        <taxon>eudicotyledons</taxon>
        <taxon>Gunneridae</taxon>
        <taxon>Pentapetalae</taxon>
        <taxon>rosids</taxon>
        <taxon>fabids</taxon>
        <taxon>Malpighiales</taxon>
        <taxon>Euphorbiaceae</taxon>
        <taxon>Acalyphoideae</taxon>
        <taxon>Acalypheae</taxon>
        <taxon>Ricinus</taxon>
    </lineage>
</organism>
<dbReference type="Proteomes" id="UP000008311">
    <property type="component" value="Unassembled WGS sequence"/>
</dbReference>
<evidence type="ECO:0000313" key="2">
    <source>
        <dbReference type="Proteomes" id="UP000008311"/>
    </source>
</evidence>
<proteinExistence type="predicted"/>
<evidence type="ECO:0000313" key="1">
    <source>
        <dbReference type="EMBL" id="EEF22812.1"/>
    </source>
</evidence>
<dbReference type="AlphaFoldDB" id="B9TMV3"/>
<dbReference type="InParanoid" id="B9TMV3"/>
<reference evidence="2" key="1">
    <citation type="journal article" date="2010" name="Nat. Biotechnol.">
        <title>Draft genome sequence of the oilseed species Ricinus communis.</title>
        <authorList>
            <person name="Chan A.P."/>
            <person name="Crabtree J."/>
            <person name="Zhao Q."/>
            <person name="Lorenzi H."/>
            <person name="Orvis J."/>
            <person name="Puiu D."/>
            <person name="Melake-Berhan A."/>
            <person name="Jones K.M."/>
            <person name="Redman J."/>
            <person name="Chen G."/>
            <person name="Cahoon E.B."/>
            <person name="Gedil M."/>
            <person name="Stanke M."/>
            <person name="Haas B.J."/>
            <person name="Wortman J.R."/>
            <person name="Fraser-Liggett C.M."/>
            <person name="Ravel J."/>
            <person name="Rabinowicz P.D."/>
        </authorList>
    </citation>
    <scope>NUCLEOTIDE SEQUENCE [LARGE SCALE GENOMIC DNA]</scope>
    <source>
        <strain evidence="2">cv. Hale</strain>
    </source>
</reference>
<accession>B9TMV3</accession>
<keyword evidence="2" id="KW-1185">Reference proteome</keyword>